<evidence type="ECO:0000313" key="3">
    <source>
        <dbReference type="Proteomes" id="UP000652761"/>
    </source>
</evidence>
<comment type="caution">
    <text evidence="2">The sequence shown here is derived from an EMBL/GenBank/DDBJ whole genome shotgun (WGS) entry which is preliminary data.</text>
</comment>
<sequence length="124" mass="12780">MGVVGLALCGFVLLVVSASVLSRSRGPVLGCQSMVAPACVVSRPCGMSTVRGGGETSFSPGCCVVSAVSAALADEGLVIPIGPCSRGSPPYFLQLGARRRESSVSDGLQRRLWRHVLSATYTSH</sequence>
<evidence type="ECO:0000313" key="2">
    <source>
        <dbReference type="EMBL" id="MQL78180.1"/>
    </source>
</evidence>
<proteinExistence type="predicted"/>
<dbReference type="AlphaFoldDB" id="A0A843U857"/>
<feature type="chain" id="PRO_5032378558" description="Secreted protein" evidence="1">
    <location>
        <begin position="19"/>
        <end position="124"/>
    </location>
</feature>
<dbReference type="Proteomes" id="UP000652761">
    <property type="component" value="Unassembled WGS sequence"/>
</dbReference>
<evidence type="ECO:0008006" key="4">
    <source>
        <dbReference type="Google" id="ProtNLM"/>
    </source>
</evidence>
<keyword evidence="3" id="KW-1185">Reference proteome</keyword>
<gene>
    <name evidence="2" type="ORF">Taro_010619</name>
</gene>
<evidence type="ECO:0000256" key="1">
    <source>
        <dbReference type="SAM" id="SignalP"/>
    </source>
</evidence>
<protein>
    <recommendedName>
        <fullName evidence="4">Secreted protein</fullName>
    </recommendedName>
</protein>
<organism evidence="2 3">
    <name type="scientific">Colocasia esculenta</name>
    <name type="common">Wild taro</name>
    <name type="synonym">Arum esculentum</name>
    <dbReference type="NCBI Taxonomy" id="4460"/>
    <lineage>
        <taxon>Eukaryota</taxon>
        <taxon>Viridiplantae</taxon>
        <taxon>Streptophyta</taxon>
        <taxon>Embryophyta</taxon>
        <taxon>Tracheophyta</taxon>
        <taxon>Spermatophyta</taxon>
        <taxon>Magnoliopsida</taxon>
        <taxon>Liliopsida</taxon>
        <taxon>Araceae</taxon>
        <taxon>Aroideae</taxon>
        <taxon>Colocasieae</taxon>
        <taxon>Colocasia</taxon>
    </lineage>
</organism>
<name>A0A843U857_COLES</name>
<reference evidence="2" key="1">
    <citation type="submission" date="2017-07" db="EMBL/GenBank/DDBJ databases">
        <title>Taro Niue Genome Assembly and Annotation.</title>
        <authorList>
            <person name="Atibalentja N."/>
            <person name="Keating K."/>
            <person name="Fields C.J."/>
        </authorList>
    </citation>
    <scope>NUCLEOTIDE SEQUENCE</scope>
    <source>
        <strain evidence="2">Niue_2</strain>
        <tissue evidence="2">Leaf</tissue>
    </source>
</reference>
<dbReference type="EMBL" id="NMUH01000387">
    <property type="protein sequence ID" value="MQL78180.1"/>
    <property type="molecule type" value="Genomic_DNA"/>
</dbReference>
<accession>A0A843U857</accession>
<keyword evidence="1" id="KW-0732">Signal</keyword>
<feature type="signal peptide" evidence="1">
    <location>
        <begin position="1"/>
        <end position="18"/>
    </location>
</feature>